<proteinExistence type="predicted"/>
<dbReference type="PANTHER" id="PTHR43481:SF4">
    <property type="entry name" value="GLYCEROL-1-PHOSPHATE PHOSPHOHYDROLASE 1-RELATED"/>
    <property type="match status" value="1"/>
</dbReference>
<evidence type="ECO:0000313" key="2">
    <source>
        <dbReference type="Proteomes" id="UP000287687"/>
    </source>
</evidence>
<dbReference type="Gene3D" id="1.10.150.240">
    <property type="entry name" value="Putative phosphatase, domain 2"/>
    <property type="match status" value="1"/>
</dbReference>
<name>A0A3S3S711_9HYPH</name>
<organism evidence="1 2">
    <name type="scientific">Neorhizobium lilium</name>
    <dbReference type="NCBI Taxonomy" id="2503024"/>
    <lineage>
        <taxon>Bacteria</taxon>
        <taxon>Pseudomonadati</taxon>
        <taxon>Pseudomonadota</taxon>
        <taxon>Alphaproteobacteria</taxon>
        <taxon>Hyphomicrobiales</taxon>
        <taxon>Rhizobiaceae</taxon>
        <taxon>Rhizobium/Agrobacterium group</taxon>
        <taxon>Neorhizobium</taxon>
    </lineage>
</organism>
<reference evidence="1 2" key="1">
    <citation type="submission" date="2019-01" db="EMBL/GenBank/DDBJ databases">
        <title>The draft genome of Rhizobium sp. 24NR.</title>
        <authorList>
            <person name="Liu L."/>
            <person name="Liang L."/>
            <person name="Shi S."/>
            <person name="Xu L."/>
            <person name="Wang X."/>
            <person name="Li L."/>
            <person name="Zhang X."/>
        </authorList>
    </citation>
    <scope>NUCLEOTIDE SEQUENCE [LARGE SCALE GENOMIC DNA]</scope>
    <source>
        <strain evidence="1 2">24NR</strain>
    </source>
</reference>
<comment type="caution">
    <text evidence="1">The sequence shown here is derived from an EMBL/GenBank/DDBJ whole genome shotgun (WGS) entry which is preliminary data.</text>
</comment>
<dbReference type="EMBL" id="SBIP01000002">
    <property type="protein sequence ID" value="RWX78403.1"/>
    <property type="molecule type" value="Genomic_DNA"/>
</dbReference>
<dbReference type="SUPFAM" id="SSF56784">
    <property type="entry name" value="HAD-like"/>
    <property type="match status" value="1"/>
</dbReference>
<dbReference type="InterPro" id="IPR006439">
    <property type="entry name" value="HAD-SF_hydro_IA"/>
</dbReference>
<dbReference type="Pfam" id="PF00702">
    <property type="entry name" value="Hydrolase"/>
    <property type="match status" value="1"/>
</dbReference>
<sequence>MTVRLATRSAPYSANSRARRLFRTEPVCVLSLKTVVHGKVPARFTRVTKGLTVSLSASASIVLPSKSYAAFLFDMDGTILNSTAAAERVWGRWAERMGLDVAAFLPTMHGKRGIDTITALNLPGVDPAAEADEILRGEIEDVEGVVALPGAVDFLAALPPERWAIVTSSPIDLAKRRLSAAGITPPRYMVTAEDVTIGKPNPQGYILGAQRLGVSPAQTLVFEDVLAGIQAGEAAGADVMVITATHSHRIETRHPTIPGYSDVVPCIVENGLLAIRRKAGQSAV</sequence>
<dbReference type="SFLD" id="SFLDG01129">
    <property type="entry name" value="C1.5:_HAD__Beta-PGM__Phosphata"/>
    <property type="match status" value="1"/>
</dbReference>
<dbReference type="InterPro" id="IPR036412">
    <property type="entry name" value="HAD-like_sf"/>
</dbReference>
<keyword evidence="1" id="KW-0378">Hydrolase</keyword>
<protein>
    <submittedName>
        <fullName evidence="1">HAD family hydrolase</fullName>
    </submittedName>
</protein>
<evidence type="ECO:0000313" key="1">
    <source>
        <dbReference type="EMBL" id="RWX78403.1"/>
    </source>
</evidence>
<gene>
    <name evidence="1" type="ORF">EPK99_07220</name>
</gene>
<dbReference type="NCBIfam" id="TIGR01509">
    <property type="entry name" value="HAD-SF-IA-v3"/>
    <property type="match status" value="1"/>
</dbReference>
<dbReference type="CDD" id="cd07527">
    <property type="entry name" value="HAD_ScGPP-like"/>
    <property type="match status" value="1"/>
</dbReference>
<dbReference type="InterPro" id="IPR051806">
    <property type="entry name" value="HAD-like_SPP"/>
</dbReference>
<dbReference type="OrthoDB" id="9800058at2"/>
<dbReference type="AlphaFoldDB" id="A0A3S3S711"/>
<dbReference type="GO" id="GO:0050308">
    <property type="term" value="F:sugar-phosphatase activity"/>
    <property type="evidence" value="ECO:0007669"/>
    <property type="project" value="TreeGrafter"/>
</dbReference>
<dbReference type="InterPro" id="IPR023198">
    <property type="entry name" value="PGP-like_dom2"/>
</dbReference>
<dbReference type="Proteomes" id="UP000287687">
    <property type="component" value="Unassembled WGS sequence"/>
</dbReference>
<dbReference type="Gene3D" id="3.40.50.1000">
    <property type="entry name" value="HAD superfamily/HAD-like"/>
    <property type="match status" value="1"/>
</dbReference>
<keyword evidence="2" id="KW-1185">Reference proteome</keyword>
<dbReference type="InterPro" id="IPR023214">
    <property type="entry name" value="HAD_sf"/>
</dbReference>
<accession>A0A3S3S711</accession>
<dbReference type="PANTHER" id="PTHR43481">
    <property type="entry name" value="FRUCTOSE-1-PHOSPHATE PHOSPHATASE"/>
    <property type="match status" value="1"/>
</dbReference>
<dbReference type="SFLD" id="SFLDS00003">
    <property type="entry name" value="Haloacid_Dehalogenase"/>
    <property type="match status" value="1"/>
</dbReference>